<comment type="caution">
    <text evidence="2">The sequence shown here is derived from an EMBL/GenBank/DDBJ whole genome shotgun (WGS) entry which is preliminary data.</text>
</comment>
<dbReference type="EMBL" id="JAPFFJ010000016">
    <property type="protein sequence ID" value="KAJ6407496.1"/>
    <property type="molecule type" value="Genomic_DNA"/>
</dbReference>
<evidence type="ECO:0000313" key="2">
    <source>
        <dbReference type="EMBL" id="KAJ6407496.1"/>
    </source>
</evidence>
<organism evidence="2 3">
    <name type="scientific">Salix udensis</name>
    <dbReference type="NCBI Taxonomy" id="889485"/>
    <lineage>
        <taxon>Eukaryota</taxon>
        <taxon>Viridiplantae</taxon>
        <taxon>Streptophyta</taxon>
        <taxon>Embryophyta</taxon>
        <taxon>Tracheophyta</taxon>
        <taxon>Spermatophyta</taxon>
        <taxon>Magnoliopsida</taxon>
        <taxon>eudicotyledons</taxon>
        <taxon>Gunneridae</taxon>
        <taxon>Pentapetalae</taxon>
        <taxon>rosids</taxon>
        <taxon>fabids</taxon>
        <taxon>Malpighiales</taxon>
        <taxon>Salicaceae</taxon>
        <taxon>Saliceae</taxon>
        <taxon>Salix</taxon>
    </lineage>
</organism>
<dbReference type="AlphaFoldDB" id="A0AAD6JLS4"/>
<feature type="compositionally biased region" description="Basic and acidic residues" evidence="1">
    <location>
        <begin position="1"/>
        <end position="52"/>
    </location>
</feature>
<protein>
    <submittedName>
        <fullName evidence="2">Uncharacterized protein</fullName>
    </submittedName>
</protein>
<evidence type="ECO:0000313" key="3">
    <source>
        <dbReference type="Proteomes" id="UP001162972"/>
    </source>
</evidence>
<accession>A0AAD6JLS4</accession>
<gene>
    <name evidence="2" type="ORF">OIU84_010895</name>
</gene>
<proteinExistence type="predicted"/>
<feature type="region of interest" description="Disordered" evidence="1">
    <location>
        <begin position="1"/>
        <end position="54"/>
    </location>
</feature>
<keyword evidence="3" id="KW-1185">Reference proteome</keyword>
<sequence>MEDPKRLEEGLDDKSIHSSEKVGKADGGDDTHNEKVERSAARDHLLAEHGGDRQPVVNQIKSKRVVTVDAFKGLTTAASARDFQFIYSENRIL</sequence>
<dbReference type="Proteomes" id="UP001162972">
    <property type="component" value="Chromosome 6"/>
</dbReference>
<evidence type="ECO:0000256" key="1">
    <source>
        <dbReference type="SAM" id="MobiDB-lite"/>
    </source>
</evidence>
<name>A0AAD6JLS4_9ROSI</name>
<reference evidence="2 3" key="1">
    <citation type="journal article" date="2023" name="Int. J. Mol. Sci.">
        <title>De Novo Assembly and Annotation of 11 Diverse Shrub Willow (Salix) Genomes Reveals Novel Gene Organization in Sex-Linked Regions.</title>
        <authorList>
            <person name="Hyden B."/>
            <person name="Feng K."/>
            <person name="Yates T.B."/>
            <person name="Jawdy S."/>
            <person name="Cereghino C."/>
            <person name="Smart L.B."/>
            <person name="Muchero W."/>
        </authorList>
    </citation>
    <scope>NUCLEOTIDE SEQUENCE [LARGE SCALE GENOMIC DNA]</scope>
    <source>
        <tissue evidence="2">Shoot tip</tissue>
    </source>
</reference>